<proteinExistence type="predicted"/>
<dbReference type="HOGENOM" id="CLU_2360329_0_0_1"/>
<sequence length="96" mass="10062">MSCRQGGPPPAAAGRSLISLSFSRPPEDVTGYVKGKGQYADDTTSGFSDVYKCMLDKPGEPNAAVSHVFNLVLGCRPNPYVPVANGGEGPKTGYQQ</sequence>
<dbReference type="Proteomes" id="UP000053647">
    <property type="component" value="Unassembled WGS sequence"/>
</dbReference>
<reference evidence="2 3" key="1">
    <citation type="submission" date="2014-06" db="EMBL/GenBank/DDBJ databases">
        <authorList>
            <consortium name="DOE Joint Genome Institute"/>
            <person name="Kuo A."/>
            <person name="Kohler A."/>
            <person name="Nagy L.G."/>
            <person name="Floudas D."/>
            <person name="Copeland A."/>
            <person name="Barry K.W."/>
            <person name="Cichocki N."/>
            <person name="Veneault-Fourrey C."/>
            <person name="LaButti K."/>
            <person name="Lindquist E.A."/>
            <person name="Lipzen A."/>
            <person name="Lundell T."/>
            <person name="Morin E."/>
            <person name="Murat C."/>
            <person name="Sun H."/>
            <person name="Tunlid A."/>
            <person name="Henrissat B."/>
            <person name="Grigoriev I.V."/>
            <person name="Hibbett D.S."/>
            <person name="Martin F."/>
            <person name="Nordberg H.P."/>
            <person name="Cantor M.N."/>
            <person name="Hua S.X."/>
        </authorList>
    </citation>
    <scope>NUCLEOTIDE SEQUENCE [LARGE SCALE GENOMIC DNA]</scope>
    <source>
        <strain evidence="2 3">ATCC 200175</strain>
    </source>
</reference>
<protein>
    <submittedName>
        <fullName evidence="2">Uncharacterized protein</fullName>
    </submittedName>
</protein>
<name>A0A0C9TIW3_PAXIN</name>
<accession>A0A0C9TIW3</accession>
<dbReference type="EMBL" id="KN819400">
    <property type="protein sequence ID" value="KIJ10643.1"/>
    <property type="molecule type" value="Genomic_DNA"/>
</dbReference>
<organism evidence="2 3">
    <name type="scientific">Paxillus involutus ATCC 200175</name>
    <dbReference type="NCBI Taxonomy" id="664439"/>
    <lineage>
        <taxon>Eukaryota</taxon>
        <taxon>Fungi</taxon>
        <taxon>Dikarya</taxon>
        <taxon>Basidiomycota</taxon>
        <taxon>Agaricomycotina</taxon>
        <taxon>Agaricomycetes</taxon>
        <taxon>Agaricomycetidae</taxon>
        <taxon>Boletales</taxon>
        <taxon>Paxilineae</taxon>
        <taxon>Paxillaceae</taxon>
        <taxon>Paxillus</taxon>
    </lineage>
</organism>
<evidence type="ECO:0000313" key="3">
    <source>
        <dbReference type="Proteomes" id="UP000053647"/>
    </source>
</evidence>
<evidence type="ECO:0000256" key="1">
    <source>
        <dbReference type="SAM" id="MobiDB-lite"/>
    </source>
</evidence>
<dbReference type="OrthoDB" id="10422457at2759"/>
<evidence type="ECO:0000313" key="2">
    <source>
        <dbReference type="EMBL" id="KIJ10643.1"/>
    </source>
</evidence>
<feature type="region of interest" description="Disordered" evidence="1">
    <location>
        <begin position="1"/>
        <end position="20"/>
    </location>
</feature>
<dbReference type="AlphaFoldDB" id="A0A0C9TIW3"/>
<reference evidence="3" key="2">
    <citation type="submission" date="2015-01" db="EMBL/GenBank/DDBJ databases">
        <title>Evolutionary Origins and Diversification of the Mycorrhizal Mutualists.</title>
        <authorList>
            <consortium name="DOE Joint Genome Institute"/>
            <consortium name="Mycorrhizal Genomics Consortium"/>
            <person name="Kohler A."/>
            <person name="Kuo A."/>
            <person name="Nagy L.G."/>
            <person name="Floudas D."/>
            <person name="Copeland A."/>
            <person name="Barry K.W."/>
            <person name="Cichocki N."/>
            <person name="Veneault-Fourrey C."/>
            <person name="LaButti K."/>
            <person name="Lindquist E.A."/>
            <person name="Lipzen A."/>
            <person name="Lundell T."/>
            <person name="Morin E."/>
            <person name="Murat C."/>
            <person name="Riley R."/>
            <person name="Ohm R."/>
            <person name="Sun H."/>
            <person name="Tunlid A."/>
            <person name="Henrissat B."/>
            <person name="Grigoriev I.V."/>
            <person name="Hibbett D.S."/>
            <person name="Martin F."/>
        </authorList>
    </citation>
    <scope>NUCLEOTIDE SEQUENCE [LARGE SCALE GENOMIC DNA]</scope>
    <source>
        <strain evidence="3">ATCC 200175</strain>
    </source>
</reference>
<gene>
    <name evidence="2" type="ORF">PAXINDRAFT_16360</name>
</gene>
<keyword evidence="3" id="KW-1185">Reference proteome</keyword>